<dbReference type="PANTHER" id="PTHR43818">
    <property type="entry name" value="BCDNA.GH03377"/>
    <property type="match status" value="1"/>
</dbReference>
<protein>
    <submittedName>
        <fullName evidence="4">NAD(P)-binding protein</fullName>
    </submittedName>
</protein>
<dbReference type="Pfam" id="PF22685">
    <property type="entry name" value="Gal80p_C-like"/>
    <property type="match status" value="1"/>
</dbReference>
<sequence>MTEPLRLGFIGLSTKGWASTHLVPPLLAPPLSSHVKLLAISTTNPTSAEASAAKYSTANTSVKAYHTPESIASDPNLDIIAVSVKTPNHLENATKVIEAGKDLFIEWPAGRGLKETKLLAELAKEKGIRTLVGLQARQNVVFRKVKKLVEGGKIGDVLSTSMTSRIFGPHGSWGPTVFKGSEYLLKKDNGATLLDIAGGHFFEAVTYILGPVDTLSATAVVQHASSQVVNPDGTPTGDVVPVDSPSQVAVSGTLKSGAVISLHWRAGLETPSNVKAATPLLWVIDGTKGSIRIESDHPFAAFVGMCEPTKLWVNDEEVTIEDDGKTNEGRAWEEYLKGEGAGDYSDLQHAVQIKSIIDAIWRSAEGGTKSIEMVPSILSSTALTTNMSSAMIAIRLKAGYGPPVAIKTSRRDLWRGTYEVSMTEAEESVRMEDNGMRADGLVPCDILCRKTPKSIKVFKVVFSGFSCNLVSVITVKAGHLCRENTTSEQSGREEVSCWV</sequence>
<evidence type="ECO:0000313" key="5">
    <source>
        <dbReference type="Proteomes" id="UP000217790"/>
    </source>
</evidence>
<dbReference type="SUPFAM" id="SSF51735">
    <property type="entry name" value="NAD(P)-binding Rossmann-fold domains"/>
    <property type="match status" value="1"/>
</dbReference>
<dbReference type="Pfam" id="PF01408">
    <property type="entry name" value="GFO_IDH_MocA"/>
    <property type="match status" value="1"/>
</dbReference>
<dbReference type="InterPro" id="IPR036291">
    <property type="entry name" value="NAD(P)-bd_dom_sf"/>
</dbReference>
<dbReference type="AlphaFoldDB" id="A0A2H3C8I5"/>
<gene>
    <name evidence="4" type="ORF">ARMGADRAFT_1040844</name>
</gene>
<name>A0A2H3C8I5_ARMGA</name>
<proteinExistence type="predicted"/>
<dbReference type="STRING" id="47427.A0A2H3C8I5"/>
<evidence type="ECO:0000259" key="2">
    <source>
        <dbReference type="Pfam" id="PF01408"/>
    </source>
</evidence>
<accession>A0A2H3C8I5</accession>
<dbReference type="Proteomes" id="UP000217790">
    <property type="component" value="Unassembled WGS sequence"/>
</dbReference>
<dbReference type="GO" id="GO:0000166">
    <property type="term" value="F:nucleotide binding"/>
    <property type="evidence" value="ECO:0007669"/>
    <property type="project" value="InterPro"/>
</dbReference>
<reference evidence="5" key="1">
    <citation type="journal article" date="2017" name="Nat. Ecol. Evol.">
        <title>Genome expansion and lineage-specific genetic innovations in the forest pathogenic fungi Armillaria.</title>
        <authorList>
            <person name="Sipos G."/>
            <person name="Prasanna A.N."/>
            <person name="Walter M.C."/>
            <person name="O'Connor E."/>
            <person name="Balint B."/>
            <person name="Krizsan K."/>
            <person name="Kiss B."/>
            <person name="Hess J."/>
            <person name="Varga T."/>
            <person name="Slot J."/>
            <person name="Riley R."/>
            <person name="Boka B."/>
            <person name="Rigling D."/>
            <person name="Barry K."/>
            <person name="Lee J."/>
            <person name="Mihaltcheva S."/>
            <person name="LaButti K."/>
            <person name="Lipzen A."/>
            <person name="Waldron R."/>
            <person name="Moloney N.M."/>
            <person name="Sperisen C."/>
            <person name="Kredics L."/>
            <person name="Vagvoelgyi C."/>
            <person name="Patrignani A."/>
            <person name="Fitzpatrick D."/>
            <person name="Nagy I."/>
            <person name="Doyle S."/>
            <person name="Anderson J.B."/>
            <person name="Grigoriev I.V."/>
            <person name="Gueldener U."/>
            <person name="Muensterkoetter M."/>
            <person name="Nagy L.G."/>
        </authorList>
    </citation>
    <scope>NUCLEOTIDE SEQUENCE [LARGE SCALE GENOMIC DNA]</scope>
    <source>
        <strain evidence="5">Ar21-2</strain>
    </source>
</reference>
<dbReference type="PANTHER" id="PTHR43818:SF11">
    <property type="entry name" value="BCDNA.GH03377"/>
    <property type="match status" value="1"/>
</dbReference>
<dbReference type="InterPro" id="IPR000683">
    <property type="entry name" value="Gfo/Idh/MocA-like_OxRdtase_N"/>
</dbReference>
<dbReference type="Gene3D" id="3.30.360.10">
    <property type="entry name" value="Dihydrodipicolinate Reductase, domain 2"/>
    <property type="match status" value="1"/>
</dbReference>
<dbReference type="OMA" id="IHVESEW"/>
<dbReference type="InterPro" id="IPR050463">
    <property type="entry name" value="Gfo/Idh/MocA_oxidrdct_glycsds"/>
</dbReference>
<evidence type="ECO:0000256" key="1">
    <source>
        <dbReference type="ARBA" id="ARBA00023002"/>
    </source>
</evidence>
<feature type="domain" description="Gal80p-like C-terminal" evidence="3">
    <location>
        <begin position="143"/>
        <end position="295"/>
    </location>
</feature>
<keyword evidence="5" id="KW-1185">Reference proteome</keyword>
<dbReference type="SUPFAM" id="SSF55347">
    <property type="entry name" value="Glyceraldehyde-3-phosphate dehydrogenase-like, C-terminal domain"/>
    <property type="match status" value="1"/>
</dbReference>
<dbReference type="EMBL" id="KZ293780">
    <property type="protein sequence ID" value="PBK79379.1"/>
    <property type="molecule type" value="Genomic_DNA"/>
</dbReference>
<evidence type="ECO:0000259" key="3">
    <source>
        <dbReference type="Pfam" id="PF22685"/>
    </source>
</evidence>
<dbReference type="InterPro" id="IPR055080">
    <property type="entry name" value="Gal80p-like_C"/>
</dbReference>
<dbReference type="OrthoDB" id="64915at2759"/>
<dbReference type="GO" id="GO:0016491">
    <property type="term" value="F:oxidoreductase activity"/>
    <property type="evidence" value="ECO:0007669"/>
    <property type="project" value="UniProtKB-KW"/>
</dbReference>
<keyword evidence="1" id="KW-0560">Oxidoreductase</keyword>
<feature type="domain" description="Gfo/Idh/MocA-like oxidoreductase N-terminal" evidence="2">
    <location>
        <begin position="6"/>
        <end position="133"/>
    </location>
</feature>
<evidence type="ECO:0000313" key="4">
    <source>
        <dbReference type="EMBL" id="PBK79379.1"/>
    </source>
</evidence>
<organism evidence="4 5">
    <name type="scientific">Armillaria gallica</name>
    <name type="common">Bulbous honey fungus</name>
    <name type="synonym">Armillaria bulbosa</name>
    <dbReference type="NCBI Taxonomy" id="47427"/>
    <lineage>
        <taxon>Eukaryota</taxon>
        <taxon>Fungi</taxon>
        <taxon>Dikarya</taxon>
        <taxon>Basidiomycota</taxon>
        <taxon>Agaricomycotina</taxon>
        <taxon>Agaricomycetes</taxon>
        <taxon>Agaricomycetidae</taxon>
        <taxon>Agaricales</taxon>
        <taxon>Marasmiineae</taxon>
        <taxon>Physalacriaceae</taxon>
        <taxon>Armillaria</taxon>
    </lineage>
</organism>
<dbReference type="Gene3D" id="3.40.50.720">
    <property type="entry name" value="NAD(P)-binding Rossmann-like Domain"/>
    <property type="match status" value="1"/>
</dbReference>
<dbReference type="InParanoid" id="A0A2H3C8I5"/>